<sequence>MIVDNLEGLQKATDTKAKNIKVIKTAFDFCDKIHQAQISGSGVDWSIAATGGWLALVTGFNHKIHRLFMNQEKKSAEDLQHIISKDYIIKKTDKSDEYELILR</sequence>
<organism evidence="1">
    <name type="scientific">Companilactobacillus formosensis</name>
    <dbReference type="NCBI Taxonomy" id="1617889"/>
    <lineage>
        <taxon>Bacteria</taxon>
        <taxon>Bacillati</taxon>
        <taxon>Bacillota</taxon>
        <taxon>Bacilli</taxon>
        <taxon>Lactobacillales</taxon>
        <taxon>Lactobacillaceae</taxon>
        <taxon>Companilactobacillus</taxon>
    </lineage>
</organism>
<name>A0A2P4R8J7_9LACO</name>
<proteinExistence type="predicted"/>
<gene>
    <name evidence="1" type="ORF">C2R26_01940</name>
</gene>
<accession>A0A2P4R8J7</accession>
<reference evidence="1" key="1">
    <citation type="submission" date="2018-01" db="EMBL/GenBank/DDBJ databases">
        <title>Genome sequnecing of Lactobacillus formosensis KACC 18721.</title>
        <authorList>
            <person name="Kim S.-J."/>
            <person name="Heo J."/>
        </authorList>
    </citation>
    <scope>NUCLEOTIDE SEQUENCE</scope>
    <source>
        <strain evidence="1">KACC 18721</strain>
    </source>
</reference>
<dbReference type="AlphaFoldDB" id="A0A2P4R8J7"/>
<evidence type="ECO:0000313" key="1">
    <source>
        <dbReference type="EMBL" id="POH37577.1"/>
    </source>
</evidence>
<comment type="caution">
    <text evidence="1">The sequence shown here is derived from an EMBL/GenBank/DDBJ whole genome shotgun (WGS) entry which is preliminary data.</text>
</comment>
<protein>
    <submittedName>
        <fullName evidence="1">Uncharacterized protein</fullName>
    </submittedName>
</protein>
<dbReference type="EMBL" id="PPWZ01000012">
    <property type="protein sequence ID" value="POH37577.1"/>
    <property type="molecule type" value="Genomic_DNA"/>
</dbReference>